<dbReference type="EC" id="2.7.1.183" evidence="2"/>
<evidence type="ECO:0000313" key="18">
    <source>
        <dbReference type="EMBL" id="CAD7446321.1"/>
    </source>
</evidence>
<evidence type="ECO:0000259" key="17">
    <source>
        <dbReference type="PROSITE" id="PS50011"/>
    </source>
</evidence>
<dbReference type="GO" id="GO:0006493">
    <property type="term" value="P:protein O-linked glycosylation"/>
    <property type="evidence" value="ECO:0007669"/>
    <property type="project" value="InterPro"/>
</dbReference>
<organism evidence="18">
    <name type="scientific">Timema bartmani</name>
    <dbReference type="NCBI Taxonomy" id="61472"/>
    <lineage>
        <taxon>Eukaryota</taxon>
        <taxon>Metazoa</taxon>
        <taxon>Ecdysozoa</taxon>
        <taxon>Arthropoda</taxon>
        <taxon>Hexapoda</taxon>
        <taxon>Insecta</taxon>
        <taxon>Pterygota</taxon>
        <taxon>Neoptera</taxon>
        <taxon>Polyneoptera</taxon>
        <taxon>Phasmatodea</taxon>
        <taxon>Timematodea</taxon>
        <taxon>Timematoidea</taxon>
        <taxon>Timematidae</taxon>
        <taxon>Timema</taxon>
    </lineage>
</organism>
<evidence type="ECO:0000256" key="13">
    <source>
        <dbReference type="ARBA" id="ARBA00025665"/>
    </source>
</evidence>
<evidence type="ECO:0000256" key="14">
    <source>
        <dbReference type="ARBA" id="ARBA00029343"/>
    </source>
</evidence>
<evidence type="ECO:0000256" key="1">
    <source>
        <dbReference type="ARBA" id="ARBA00004648"/>
    </source>
</evidence>
<dbReference type="PROSITE" id="PS50011">
    <property type="entry name" value="PROTEIN_KINASE_DOM"/>
    <property type="match status" value="1"/>
</dbReference>
<evidence type="ECO:0000256" key="16">
    <source>
        <dbReference type="ARBA" id="ARBA00030430"/>
    </source>
</evidence>
<dbReference type="Gene3D" id="1.10.510.10">
    <property type="entry name" value="Transferase(Phosphotransferase) domain 1"/>
    <property type="match status" value="1"/>
</dbReference>
<keyword evidence="6" id="KW-0547">Nucleotide-binding</keyword>
<feature type="domain" description="Protein kinase" evidence="17">
    <location>
        <begin position="59"/>
        <end position="318"/>
    </location>
</feature>
<comment type="catalytic activity">
    <reaction evidence="14">
        <text>3-O-[beta-D-GalNAc-(1-&gt;3)-beta-D-GlcNAc-(1-&gt;4)-alpha-D-Man]-L-Thr-[protein] + ATP = 3-O-[beta-D-GalNAc-(1-&gt;3)-beta-D-GlcNAc-(1-&gt;4)-(O-6-P-alpha-D-Man)]-Thr-[protein] + ADP + H(+)</text>
        <dbReference type="Rhea" id="RHEA:52616"/>
        <dbReference type="Rhea" id="RHEA-COMP:13308"/>
        <dbReference type="Rhea" id="RHEA-COMP:13309"/>
        <dbReference type="ChEBI" id="CHEBI:15378"/>
        <dbReference type="ChEBI" id="CHEBI:30616"/>
        <dbReference type="ChEBI" id="CHEBI:136709"/>
        <dbReference type="ChEBI" id="CHEBI:136710"/>
        <dbReference type="ChEBI" id="CHEBI:456216"/>
        <dbReference type="EC" id="2.7.1.183"/>
    </reaction>
</comment>
<evidence type="ECO:0000256" key="3">
    <source>
        <dbReference type="ARBA" id="ARBA00015906"/>
    </source>
</evidence>
<evidence type="ECO:0000256" key="12">
    <source>
        <dbReference type="ARBA" id="ARBA00023136"/>
    </source>
</evidence>
<sequence>MKYSLTKYYKSTFCLLTFHIAAILLISSVVESLCHEGYFFLPGMMQCHQWLGCTDLRSISIQDLIGSGAVKSVYRAIWNGTTVAAAFLNNGKYLSDFKHNLNMLKIFNQSRFVVQLVGFCENENIVLTEYHKFGNALNLQRILRTRYMPNHANFGLKLCLNYAMILDHLHNGPAGTRVMCDSNDLNKLLSQLLVTQDLQLILNDLDALPLVDYRLNLTIKCGLQELRGDFVAPEQRWQFEGNFEVDKMAGYGEKTDIWKAASVCEYFLSLVAGEDVLLYRLFDLHKSCKYFLPELRPSAKQLVQIYKEVAEELEHTEL</sequence>
<evidence type="ECO:0000256" key="2">
    <source>
        <dbReference type="ARBA" id="ARBA00011932"/>
    </source>
</evidence>
<keyword evidence="12" id="KW-0472">Membrane</keyword>
<dbReference type="InterPro" id="IPR000719">
    <property type="entry name" value="Prot_kinase_dom"/>
</dbReference>
<dbReference type="PANTHER" id="PTHR22618:SF2">
    <property type="entry name" value="PROTEIN O-MANNOSE KINASE"/>
    <property type="match status" value="1"/>
</dbReference>
<evidence type="ECO:0000256" key="4">
    <source>
        <dbReference type="ARBA" id="ARBA00022679"/>
    </source>
</evidence>
<protein>
    <recommendedName>
        <fullName evidence="3">Protein O-mannose kinase</fullName>
        <ecNumber evidence="2">2.7.1.183</ecNumber>
    </recommendedName>
    <alternativeName>
        <fullName evidence="16">Protein kinase-like protein SgK196</fullName>
    </alternativeName>
    <alternativeName>
        <fullName evidence="15">Sugen kinase 196</fullName>
    </alternativeName>
</protein>
<dbReference type="PANTHER" id="PTHR22618">
    <property type="entry name" value="PROTEIN O-MANNOSE KINASE"/>
    <property type="match status" value="1"/>
</dbReference>
<dbReference type="GO" id="GO:0019200">
    <property type="term" value="F:carbohydrate kinase activity"/>
    <property type="evidence" value="ECO:0007669"/>
    <property type="project" value="InterPro"/>
</dbReference>
<evidence type="ECO:0000256" key="11">
    <source>
        <dbReference type="ARBA" id="ARBA00022989"/>
    </source>
</evidence>
<evidence type="ECO:0000256" key="5">
    <source>
        <dbReference type="ARBA" id="ARBA00022692"/>
    </source>
</evidence>
<dbReference type="Pfam" id="PF07714">
    <property type="entry name" value="PK_Tyr_Ser-Thr"/>
    <property type="match status" value="1"/>
</dbReference>
<keyword evidence="11" id="KW-1133">Transmembrane helix</keyword>
<evidence type="ECO:0000256" key="9">
    <source>
        <dbReference type="ARBA" id="ARBA00022840"/>
    </source>
</evidence>
<comment type="function">
    <text evidence="13">Protein O-mannose kinase that specifically mediates phosphorylation at the 6-position of an O-mannose of the trisaccharide (N-acetylgalactosamine (GalNAc)-beta-1,3-N-acetylglucosamine (GlcNAc)-beta-1,4-mannose) to generate phosphorylated O-mannosyl trisaccharide (N-acetylgalactosamine-beta-1,3-N-acetylglucosamine-beta-1,4-(phosphate-6-)mannose). Phosphorylated O-mannosyl trisaccharide is a carbohydrate structure present in alpha-dystroglycan (DAG1), which is required for binding laminin G-like domain-containing extracellular proteins with high affinity. Only shows kinase activity when the GalNAc-beta-3-GlcNAc-beta-terminus is linked to the 4-position of O-mannose, suggesting that this disaccharide serves as the substrate recognition motif.</text>
</comment>
<dbReference type="GO" id="GO:0005524">
    <property type="term" value="F:ATP binding"/>
    <property type="evidence" value="ECO:0007669"/>
    <property type="project" value="UniProtKB-KW"/>
</dbReference>
<keyword evidence="5" id="KW-0812">Transmembrane</keyword>
<dbReference type="GO" id="GO:0004672">
    <property type="term" value="F:protein kinase activity"/>
    <property type="evidence" value="ECO:0007669"/>
    <property type="project" value="InterPro"/>
</dbReference>
<dbReference type="InterPro" id="IPR011009">
    <property type="entry name" value="Kinase-like_dom_sf"/>
</dbReference>
<evidence type="ECO:0000256" key="10">
    <source>
        <dbReference type="ARBA" id="ARBA00022968"/>
    </source>
</evidence>
<gene>
    <name evidence="18" type="ORF">TBIB3V08_LOCUS8655</name>
</gene>
<dbReference type="EMBL" id="OD567918">
    <property type="protein sequence ID" value="CAD7446321.1"/>
    <property type="molecule type" value="Genomic_DNA"/>
</dbReference>
<dbReference type="InterPro" id="IPR001245">
    <property type="entry name" value="Ser-Thr/Tyr_kinase_cat_dom"/>
</dbReference>
<name>A0A7R9F596_9NEOP</name>
<evidence type="ECO:0000256" key="8">
    <source>
        <dbReference type="ARBA" id="ARBA00022824"/>
    </source>
</evidence>
<evidence type="ECO:0000256" key="6">
    <source>
        <dbReference type="ARBA" id="ARBA00022741"/>
    </source>
</evidence>
<keyword evidence="10" id="KW-0735">Signal-anchor</keyword>
<dbReference type="AlphaFoldDB" id="A0A7R9F596"/>
<keyword evidence="7" id="KW-0418">Kinase</keyword>
<dbReference type="InterPro" id="IPR039318">
    <property type="entry name" value="POMK"/>
</dbReference>
<accession>A0A7R9F596</accession>
<reference evidence="18" key="1">
    <citation type="submission" date="2020-11" db="EMBL/GenBank/DDBJ databases">
        <authorList>
            <person name="Tran Van P."/>
        </authorList>
    </citation>
    <scope>NUCLEOTIDE SEQUENCE</scope>
</reference>
<dbReference type="SUPFAM" id="SSF56112">
    <property type="entry name" value="Protein kinase-like (PK-like)"/>
    <property type="match status" value="1"/>
</dbReference>
<keyword evidence="8" id="KW-0256">Endoplasmic reticulum</keyword>
<comment type="subcellular location">
    <subcellularLocation>
        <location evidence="1">Endoplasmic reticulum membrane</location>
        <topology evidence="1">Single-pass type II membrane protein</topology>
    </subcellularLocation>
</comment>
<evidence type="ECO:0000256" key="15">
    <source>
        <dbReference type="ARBA" id="ARBA00030304"/>
    </source>
</evidence>
<dbReference type="GO" id="GO:0005789">
    <property type="term" value="C:endoplasmic reticulum membrane"/>
    <property type="evidence" value="ECO:0007669"/>
    <property type="project" value="UniProtKB-SubCell"/>
</dbReference>
<evidence type="ECO:0000256" key="7">
    <source>
        <dbReference type="ARBA" id="ARBA00022777"/>
    </source>
</evidence>
<proteinExistence type="predicted"/>
<keyword evidence="9" id="KW-0067">ATP-binding</keyword>
<keyword evidence="4" id="KW-0808">Transferase</keyword>